<name>A0A7W7NS39_9SPHN</name>
<dbReference type="Proteomes" id="UP000575241">
    <property type="component" value="Unassembled WGS sequence"/>
</dbReference>
<protein>
    <submittedName>
        <fullName evidence="2">Uncharacterized protein</fullName>
    </submittedName>
</protein>
<comment type="caution">
    <text evidence="2">The sequence shown here is derived from an EMBL/GenBank/DDBJ whole genome shotgun (WGS) entry which is preliminary data.</text>
</comment>
<organism evidence="2 3">
    <name type="scientific">Sphingomonas kyeonggiensis</name>
    <dbReference type="NCBI Taxonomy" id="1268553"/>
    <lineage>
        <taxon>Bacteria</taxon>
        <taxon>Pseudomonadati</taxon>
        <taxon>Pseudomonadota</taxon>
        <taxon>Alphaproteobacteria</taxon>
        <taxon>Sphingomonadales</taxon>
        <taxon>Sphingomonadaceae</taxon>
        <taxon>Sphingomonas</taxon>
    </lineage>
</organism>
<keyword evidence="1" id="KW-1133">Transmembrane helix</keyword>
<gene>
    <name evidence="2" type="ORF">HNP52_002607</name>
</gene>
<dbReference type="AlphaFoldDB" id="A0A7W7NS39"/>
<dbReference type="RefSeq" id="WP_184167719.1">
    <property type="nucleotide sequence ID" value="NZ_JACHLN010000002.1"/>
</dbReference>
<sequence>MTRDPAWWAAFQAGAFFFALGLVLVLALLPWWLARVERARWRPMRRMLALAALQAHRDCGENVLALSREFFRENGAAPLDRLVRARATIERQAADGARFGRTMAVYAPAVDARHAALLADTAALAELAGRTLAGLTRLYLGQATVRVGANAVHGDDALGYAPAQLVSLSYVAEMEALADGFAEAAAGHRMGLEKVLGRRARKAVRPELERIDADVAMLSADVQRFCGRLQPVDAGDVTYKTRAQGERGNRTLDALIARFDRR</sequence>
<keyword evidence="1" id="KW-0812">Transmembrane</keyword>
<keyword evidence="1" id="KW-0472">Membrane</keyword>
<feature type="transmembrane region" description="Helical" evidence="1">
    <location>
        <begin position="6"/>
        <end position="34"/>
    </location>
</feature>
<keyword evidence="3" id="KW-1185">Reference proteome</keyword>
<accession>A0A7W7NS39</accession>
<evidence type="ECO:0000313" key="3">
    <source>
        <dbReference type="Proteomes" id="UP000575241"/>
    </source>
</evidence>
<reference evidence="2 3" key="1">
    <citation type="submission" date="2020-08" db="EMBL/GenBank/DDBJ databases">
        <title>Functional genomics of gut bacteria from endangered species of beetles.</title>
        <authorList>
            <person name="Carlos-Shanley C."/>
        </authorList>
    </citation>
    <scope>NUCLEOTIDE SEQUENCE [LARGE SCALE GENOMIC DNA]</scope>
    <source>
        <strain evidence="2 3">S00224</strain>
    </source>
</reference>
<proteinExistence type="predicted"/>
<evidence type="ECO:0000313" key="2">
    <source>
        <dbReference type="EMBL" id="MBB4839538.1"/>
    </source>
</evidence>
<evidence type="ECO:0000256" key="1">
    <source>
        <dbReference type="SAM" id="Phobius"/>
    </source>
</evidence>
<dbReference type="EMBL" id="JACHLN010000002">
    <property type="protein sequence ID" value="MBB4839538.1"/>
    <property type="molecule type" value="Genomic_DNA"/>
</dbReference>